<gene>
    <name evidence="3" type="ORF">SCHPADRAFT_891022</name>
</gene>
<evidence type="ECO:0000256" key="2">
    <source>
        <dbReference type="SAM" id="MobiDB-lite"/>
    </source>
</evidence>
<feature type="region of interest" description="Disordered" evidence="2">
    <location>
        <begin position="743"/>
        <end position="768"/>
    </location>
</feature>
<dbReference type="EMBL" id="KQ085984">
    <property type="protein sequence ID" value="KLO12128.1"/>
    <property type="molecule type" value="Genomic_DNA"/>
</dbReference>
<dbReference type="InParanoid" id="A0A0H2RRL9"/>
<keyword evidence="4" id="KW-1185">Reference proteome</keyword>
<keyword evidence="1" id="KW-0175">Coiled coil</keyword>
<feature type="compositionally biased region" description="Low complexity" evidence="2">
    <location>
        <begin position="12"/>
        <end position="25"/>
    </location>
</feature>
<protein>
    <submittedName>
        <fullName evidence="3">Uncharacterized protein</fullName>
    </submittedName>
</protein>
<dbReference type="AlphaFoldDB" id="A0A0H2RRL9"/>
<evidence type="ECO:0000313" key="4">
    <source>
        <dbReference type="Proteomes" id="UP000053477"/>
    </source>
</evidence>
<reference evidence="3 4" key="1">
    <citation type="submission" date="2015-04" db="EMBL/GenBank/DDBJ databases">
        <title>Complete genome sequence of Schizopora paradoxa KUC8140, a cosmopolitan wood degrader in East Asia.</title>
        <authorList>
            <consortium name="DOE Joint Genome Institute"/>
            <person name="Min B."/>
            <person name="Park H."/>
            <person name="Jang Y."/>
            <person name="Kim J.-J."/>
            <person name="Kim K.H."/>
            <person name="Pangilinan J."/>
            <person name="Lipzen A."/>
            <person name="Riley R."/>
            <person name="Grigoriev I.V."/>
            <person name="Spatafora J.W."/>
            <person name="Choi I.-G."/>
        </authorList>
    </citation>
    <scope>NUCLEOTIDE SEQUENCE [LARGE SCALE GENOMIC DNA]</scope>
    <source>
        <strain evidence="3 4">KUC8140</strain>
    </source>
</reference>
<feature type="coiled-coil region" evidence="1">
    <location>
        <begin position="803"/>
        <end position="837"/>
    </location>
</feature>
<sequence>MSNSQHNALEGTHTFSSTTHSTATSPDVVGPGRTLGLLFDWLGKGLESFLNRRASQLNLGPEAVARDIRRIRRHEETSSLVRYAAPYAHLTRAQDKKIRKLCKILLKYTSAFRALADYKFNALNEIMKLSMEDRMLNAGYLVPIYKEVELSIAISKAIHSIEYAETHELWSRFQFLPDFPWNLSSITPEHFNSLKNSLSNRDSSFLAARYLSGVIKQAVADEEYILSDLLDHYFDLTVTSPYLIEWSNVNACGNMPRHWTHTNESWLSRSDIIVELIRNSLYLRDFFEVFLVVKVIKFRTNGPDDDECGEPFSFEKGGAKGVNTIVVPAFRTFLLLKKLLKTLTDSNDYLTHLSYIGSRDGRTQKAMKDIFIGDEIFLIFMCIWEYIETEGLTGQQCLLMHDNPTQIRNSNAECNCNHFEHAASLLDFYCKSDQVKLEDRALAIFLKKLISSASRYYKLTLCREIARPLSFSEIHAPYWDLFGTQLADHRFGNYSEVLWRFRSNGKYFFLDAQLLYRQKSCISNFLQTECIDRVDATVLSCEMVTSFMRPDLKSQFNSTSHYPILAFYDDSGVPFYLVFASRFTKERGMRHFFTSVKDGDTVATWYDEIGRANITSDFKVLVLRHDPIDFPVGRNDFPWGFTQPRTGSVDPTGPIYWLQYFPERDPEFFDIGCREQRETNKIILSQNGESALAKSPWLQDSSPCRCWRDCDEVESCSSQDHMESDDDEPNVSSLGIDAEEYYNEENSDSSSDEVPGPRMDGQSFPCWNEDSEIRENITEDTERSVEAEGGFDANPIPIENISIERLQRVVEERDLELEEKDKELEEKDKEIARLRLMLSNEFTYAASRNND</sequence>
<dbReference type="Proteomes" id="UP000053477">
    <property type="component" value="Unassembled WGS sequence"/>
</dbReference>
<organism evidence="3 4">
    <name type="scientific">Schizopora paradoxa</name>
    <dbReference type="NCBI Taxonomy" id="27342"/>
    <lineage>
        <taxon>Eukaryota</taxon>
        <taxon>Fungi</taxon>
        <taxon>Dikarya</taxon>
        <taxon>Basidiomycota</taxon>
        <taxon>Agaricomycotina</taxon>
        <taxon>Agaricomycetes</taxon>
        <taxon>Hymenochaetales</taxon>
        <taxon>Schizoporaceae</taxon>
        <taxon>Schizopora</taxon>
    </lineage>
</organism>
<evidence type="ECO:0000313" key="3">
    <source>
        <dbReference type="EMBL" id="KLO12128.1"/>
    </source>
</evidence>
<proteinExistence type="predicted"/>
<name>A0A0H2RRL9_9AGAM</name>
<accession>A0A0H2RRL9</accession>
<evidence type="ECO:0000256" key="1">
    <source>
        <dbReference type="SAM" id="Coils"/>
    </source>
</evidence>
<dbReference type="OrthoDB" id="3066495at2759"/>
<feature type="region of interest" description="Disordered" evidence="2">
    <location>
        <begin position="1"/>
        <end position="27"/>
    </location>
</feature>